<comment type="caution">
    <text evidence="2">The sequence shown here is derived from an EMBL/GenBank/DDBJ whole genome shotgun (WGS) entry which is preliminary data.</text>
</comment>
<evidence type="ECO:0000313" key="3">
    <source>
        <dbReference type="Proteomes" id="UP000639338"/>
    </source>
</evidence>
<protein>
    <recommendedName>
        <fullName evidence="1">Methyltransferase domain-containing protein</fullName>
    </recommendedName>
</protein>
<evidence type="ECO:0000313" key="2">
    <source>
        <dbReference type="EMBL" id="KAF7996409.1"/>
    </source>
</evidence>
<evidence type="ECO:0000259" key="1">
    <source>
        <dbReference type="Pfam" id="PF13679"/>
    </source>
</evidence>
<accession>A0A835CUQ9</accession>
<dbReference type="EMBL" id="JACMRX010000001">
    <property type="protein sequence ID" value="KAF7996409.1"/>
    <property type="molecule type" value="Genomic_DNA"/>
</dbReference>
<dbReference type="PANTHER" id="PTHR12496:SF0">
    <property type="entry name" value="METHYLTRANSFERASE DOMAIN-CONTAINING PROTEIN"/>
    <property type="match status" value="1"/>
</dbReference>
<dbReference type="InterPro" id="IPR029063">
    <property type="entry name" value="SAM-dependent_MTases_sf"/>
</dbReference>
<dbReference type="AlphaFoldDB" id="A0A835CUQ9"/>
<dbReference type="OrthoDB" id="10258156at2759"/>
<dbReference type="PANTHER" id="PTHR12496">
    <property type="entry name" value="CGI-41 METHYLTRANSFERASE"/>
    <property type="match status" value="1"/>
</dbReference>
<dbReference type="Pfam" id="PF13679">
    <property type="entry name" value="Methyltransf_32"/>
    <property type="match status" value="1"/>
</dbReference>
<dbReference type="InterPro" id="IPR052220">
    <property type="entry name" value="METTL25"/>
</dbReference>
<sequence length="441" mass="50853">MNEDSFDFLETLELLDESQWLYKDPVTEVLLKGHLDSFPSQWLDALQDLTNNELNDLVVNKFIKSSWPIELVQFVKKCDKLNKLNKFIPVEIPSLPNHFKQGLSLKKQHEIFYLAKLTHEKCLETGINTIVDLGAGLGYICQILNYLYGYRILGFESNKKNQITAEERQKKLYPESLNDVKYICSTITDESSDDIESILDNFLNKKDEKICIIGLHSCGDLSVNACKLFSKLPRAKLLIIVSCCYHKIEFDNDSNKYKNFPISNTLSAAIKNYPNDVYKFLNRSFLRLACQEPADRWENMSADQHQEHAFCVLARAVLEFYTRQNGINLKKQVRKATRKSQCLDFDTYLVDSLQRYSFNNVNQSTDSQLTNSIKKIWQDNKSKLNTAEIYTGLQLLLQAPCESLVLNDRRSWLIEQGYNSQIIPISNSKISPRCHAIVAIK</sequence>
<dbReference type="Proteomes" id="UP000639338">
    <property type="component" value="Unassembled WGS sequence"/>
</dbReference>
<keyword evidence="3" id="KW-1185">Reference proteome</keyword>
<feature type="domain" description="Methyltransferase" evidence="1">
    <location>
        <begin position="106"/>
        <end position="249"/>
    </location>
</feature>
<dbReference type="InterPro" id="IPR025714">
    <property type="entry name" value="Methyltranfer_dom"/>
</dbReference>
<organism evidence="2 3">
    <name type="scientific">Aphidius gifuensis</name>
    <name type="common">Parasitoid wasp</name>
    <dbReference type="NCBI Taxonomy" id="684658"/>
    <lineage>
        <taxon>Eukaryota</taxon>
        <taxon>Metazoa</taxon>
        <taxon>Ecdysozoa</taxon>
        <taxon>Arthropoda</taxon>
        <taxon>Hexapoda</taxon>
        <taxon>Insecta</taxon>
        <taxon>Pterygota</taxon>
        <taxon>Neoptera</taxon>
        <taxon>Endopterygota</taxon>
        <taxon>Hymenoptera</taxon>
        <taxon>Apocrita</taxon>
        <taxon>Ichneumonoidea</taxon>
        <taxon>Braconidae</taxon>
        <taxon>Aphidiinae</taxon>
        <taxon>Aphidius</taxon>
    </lineage>
</organism>
<dbReference type="SUPFAM" id="SSF53335">
    <property type="entry name" value="S-adenosyl-L-methionine-dependent methyltransferases"/>
    <property type="match status" value="1"/>
</dbReference>
<reference evidence="2 3" key="1">
    <citation type="submission" date="2020-08" db="EMBL/GenBank/DDBJ databases">
        <title>Aphidius gifuensis genome sequencing and assembly.</title>
        <authorList>
            <person name="Du Z."/>
        </authorList>
    </citation>
    <scope>NUCLEOTIDE SEQUENCE [LARGE SCALE GENOMIC DNA]</scope>
    <source>
        <strain evidence="2">YNYX2018</strain>
        <tissue evidence="2">Adults</tissue>
    </source>
</reference>
<gene>
    <name evidence="2" type="ORF">HCN44_002041</name>
</gene>
<name>A0A835CUQ9_APHGI</name>
<proteinExistence type="predicted"/>